<dbReference type="InterPro" id="IPR035992">
    <property type="entry name" value="Ricin_B-like_lectins"/>
</dbReference>
<keyword evidence="1" id="KW-0175">Coiled coil</keyword>
<reference evidence="4" key="1">
    <citation type="submission" date="2021-01" db="EMBL/GenBank/DDBJ databases">
        <authorList>
            <person name="Kaushik A."/>
        </authorList>
    </citation>
    <scope>NUCLEOTIDE SEQUENCE</scope>
    <source>
        <strain evidence="4">AG6-10EEA</strain>
    </source>
</reference>
<feature type="domain" description="Ricin B lectin" evidence="3">
    <location>
        <begin position="344"/>
        <end position="427"/>
    </location>
</feature>
<sequence>MRMLAFQIRRVAIDAAFLHLIVCGTDIMAYERPPEPGTYYIKSVAAPRNVIEVPSYNDERAVCSPRATEPAPNQLWYIQRSGRGYKIKNVGRGVYLSSYSTKPKDATPVGTSWGHGPVDWYLIRTHDGFAIQYGEDEKAIDLHHGMDKGGDPMHLWITSPQLTQQRWKFERIGFVIPTCMLKDPFTHKPSDDVGGEVAETVEDRITVLRDQLWEKDIEITNKDAEITAKNRLLVRKEQELQAALQGHREVALEVIQTQLAEMRERMEGLGSLVNFIKRQSALTSAPFYTLVTAPRTDIMAYERTPEPGTYYIRSVVAPKNVIEILDCNQERAACSPQATEHTSNQKWYIQRSGRGYKIKNVKRGVYLAPHSAQPTHGTIVGTSPSHGPADWNFMRTHDGFAIQYGDEDLSISLHYGMDKPGTPMLLWNVTPQDSFKRWKFDRIGDEVGGEVAETVEDRIAALTDKLREKEKEIAAKDRLLAQKGQELRAALQSHHEVPRRMLTIGSQLAELRDEIEGLMSLVGPRGTIQSNEIMPTDHGY</sequence>
<dbReference type="OrthoDB" id="3057168at2759"/>
<feature type="chain" id="PRO_5034035817" description="Ricin B lectin domain-containing protein" evidence="2">
    <location>
        <begin position="24"/>
        <end position="540"/>
    </location>
</feature>
<proteinExistence type="predicted"/>
<evidence type="ECO:0000259" key="3">
    <source>
        <dbReference type="Pfam" id="PF14200"/>
    </source>
</evidence>
<dbReference type="SUPFAM" id="SSF50370">
    <property type="entry name" value="Ricin B-like lectins"/>
    <property type="match status" value="2"/>
</dbReference>
<evidence type="ECO:0000313" key="5">
    <source>
        <dbReference type="Proteomes" id="UP000663853"/>
    </source>
</evidence>
<feature type="domain" description="Ricin B lectin" evidence="3">
    <location>
        <begin position="72"/>
        <end position="156"/>
    </location>
</feature>
<gene>
    <name evidence="4" type="ORF">RDB_LOCUS97542</name>
</gene>
<dbReference type="InterPro" id="IPR000772">
    <property type="entry name" value="Ricin_B_lectin"/>
</dbReference>
<organism evidence="4 5">
    <name type="scientific">Rhizoctonia solani</name>
    <dbReference type="NCBI Taxonomy" id="456999"/>
    <lineage>
        <taxon>Eukaryota</taxon>
        <taxon>Fungi</taxon>
        <taxon>Dikarya</taxon>
        <taxon>Basidiomycota</taxon>
        <taxon>Agaricomycotina</taxon>
        <taxon>Agaricomycetes</taxon>
        <taxon>Cantharellales</taxon>
        <taxon>Ceratobasidiaceae</taxon>
        <taxon>Rhizoctonia</taxon>
    </lineage>
</organism>
<dbReference type="Pfam" id="PF14200">
    <property type="entry name" value="RicinB_lectin_2"/>
    <property type="match status" value="2"/>
</dbReference>
<feature type="signal peptide" evidence="2">
    <location>
        <begin position="1"/>
        <end position="23"/>
    </location>
</feature>
<accession>A0A8H3H688</accession>
<evidence type="ECO:0000256" key="1">
    <source>
        <dbReference type="SAM" id="Coils"/>
    </source>
</evidence>
<evidence type="ECO:0000256" key="2">
    <source>
        <dbReference type="SAM" id="SignalP"/>
    </source>
</evidence>
<dbReference type="AlphaFoldDB" id="A0A8H3H688"/>
<evidence type="ECO:0000313" key="4">
    <source>
        <dbReference type="EMBL" id="CAE6487901.1"/>
    </source>
</evidence>
<dbReference type="EMBL" id="CAJMXA010002837">
    <property type="protein sequence ID" value="CAE6487901.1"/>
    <property type="molecule type" value="Genomic_DNA"/>
</dbReference>
<comment type="caution">
    <text evidence="4">The sequence shown here is derived from an EMBL/GenBank/DDBJ whole genome shotgun (WGS) entry which is preliminary data.</text>
</comment>
<name>A0A8H3H688_9AGAM</name>
<dbReference type="Proteomes" id="UP000663853">
    <property type="component" value="Unassembled WGS sequence"/>
</dbReference>
<protein>
    <recommendedName>
        <fullName evidence="3">Ricin B lectin domain-containing protein</fullName>
    </recommendedName>
</protein>
<keyword evidence="2" id="KW-0732">Signal</keyword>
<dbReference type="Gene3D" id="2.80.10.50">
    <property type="match status" value="2"/>
</dbReference>
<feature type="coiled-coil region" evidence="1">
    <location>
        <begin position="452"/>
        <end position="486"/>
    </location>
</feature>